<dbReference type="PRINTS" id="PR00420">
    <property type="entry name" value="RNGMNOXGNASE"/>
</dbReference>
<evidence type="ECO:0000313" key="3">
    <source>
        <dbReference type="Proteomes" id="UP000320421"/>
    </source>
</evidence>
<dbReference type="OrthoDB" id="9806565at2"/>
<dbReference type="Proteomes" id="UP000320421">
    <property type="component" value="Chromosome"/>
</dbReference>
<dbReference type="GO" id="GO:0016491">
    <property type="term" value="F:oxidoreductase activity"/>
    <property type="evidence" value="ECO:0007669"/>
    <property type="project" value="UniProtKB-KW"/>
</dbReference>
<reference evidence="2 3" key="1">
    <citation type="submission" date="2019-02" db="EMBL/GenBank/DDBJ databases">
        <title>Deep-cultivation of Planctomycetes and their phenomic and genomic characterization uncovers novel biology.</title>
        <authorList>
            <person name="Wiegand S."/>
            <person name="Jogler M."/>
            <person name="Boedeker C."/>
            <person name="Pinto D."/>
            <person name="Vollmers J."/>
            <person name="Rivas-Marin E."/>
            <person name="Kohn T."/>
            <person name="Peeters S.H."/>
            <person name="Heuer A."/>
            <person name="Rast P."/>
            <person name="Oberbeckmann S."/>
            <person name="Bunk B."/>
            <person name="Jeske O."/>
            <person name="Meyerdierks A."/>
            <person name="Storesund J.E."/>
            <person name="Kallscheuer N."/>
            <person name="Luecker S."/>
            <person name="Lage O.M."/>
            <person name="Pohl T."/>
            <person name="Merkel B.J."/>
            <person name="Hornburger P."/>
            <person name="Mueller R.-W."/>
            <person name="Bruemmer F."/>
            <person name="Labrenz M."/>
            <person name="Spormann A.M."/>
            <person name="Op den Camp H."/>
            <person name="Overmann J."/>
            <person name="Amann R."/>
            <person name="Jetten M.S.M."/>
            <person name="Mascher T."/>
            <person name="Medema M.H."/>
            <person name="Devos D.P."/>
            <person name="Kaster A.-K."/>
            <person name="Ovreas L."/>
            <person name="Rohde M."/>
            <person name="Galperin M.Y."/>
            <person name="Jogler C."/>
        </authorList>
    </citation>
    <scope>NUCLEOTIDE SEQUENCE [LARGE SCALE GENOMIC DNA]</scope>
    <source>
        <strain evidence="2 3">HG66A1</strain>
    </source>
</reference>
<dbReference type="Pfam" id="PF01494">
    <property type="entry name" value="FAD_binding_3"/>
    <property type="match status" value="1"/>
</dbReference>
<organism evidence="2 3">
    <name type="scientific">Gimesia chilikensis</name>
    <dbReference type="NCBI Taxonomy" id="2605989"/>
    <lineage>
        <taxon>Bacteria</taxon>
        <taxon>Pseudomonadati</taxon>
        <taxon>Planctomycetota</taxon>
        <taxon>Planctomycetia</taxon>
        <taxon>Planctomycetales</taxon>
        <taxon>Planctomycetaceae</taxon>
        <taxon>Gimesia</taxon>
    </lineage>
</organism>
<protein>
    <submittedName>
        <fullName evidence="2">Oxidoreductase</fullName>
        <ecNumber evidence="2">1.-.-.-</ecNumber>
    </submittedName>
</protein>
<gene>
    <name evidence="2" type="ORF">HG66A1_15670</name>
</gene>
<dbReference type="EC" id="1.-.-.-" evidence="2"/>
<dbReference type="PANTHER" id="PTHR42685">
    <property type="entry name" value="GERANYLGERANYL DIPHOSPHATE REDUCTASE"/>
    <property type="match status" value="1"/>
</dbReference>
<dbReference type="InterPro" id="IPR050407">
    <property type="entry name" value="Geranylgeranyl_reductase"/>
</dbReference>
<dbReference type="GO" id="GO:0071949">
    <property type="term" value="F:FAD binding"/>
    <property type="evidence" value="ECO:0007669"/>
    <property type="project" value="InterPro"/>
</dbReference>
<dbReference type="RefSeq" id="WP_145181673.1">
    <property type="nucleotide sequence ID" value="NZ_CP036266.1"/>
</dbReference>
<dbReference type="InterPro" id="IPR002938">
    <property type="entry name" value="FAD-bd"/>
</dbReference>
<dbReference type="EMBL" id="CP036266">
    <property type="protein sequence ID" value="QDT19799.1"/>
    <property type="molecule type" value="Genomic_DNA"/>
</dbReference>
<proteinExistence type="predicted"/>
<dbReference type="PANTHER" id="PTHR42685:SF22">
    <property type="entry name" value="CONDITIONED MEDIUM FACTOR RECEPTOR 1"/>
    <property type="match status" value="1"/>
</dbReference>
<dbReference type="AlphaFoldDB" id="A0A517PK96"/>
<keyword evidence="2" id="KW-0560">Oxidoreductase</keyword>
<sequence length="387" mass="41851">MTALKSISIADASRQEWDILVIGAGPAGTVAAHQAARSGLKTLLVEKKVFPRYKVCGGCLNQRAVNALQEAGLAAALDELDAVHLDQFEMRYQGRALKIPLPGGMAVSRSALDLQLVRMAQQSGVSFLAETKALVCNEAISGFTRKIDLYQQGALCGVARARAVLAADGLGHPSLKQCGEFESKISHDSRIGAGVILPGDQISDYPAGTIHMAIHRHGYVGLARVEANQLNVASAIDREFIKHQQSPNAAVISIMEESGFSVPPVMRSMNLKGTIPLTRKTVRPASHRLLLVGDAAGYLEPFTGEGMSNAISEGVAAVRIASNGLQDWDQSLEQQWLHTHQTLTEGRSHWCRYLSQLLRSPTAINVGLRLFRWFPNMARPIVASLNH</sequence>
<dbReference type="Gene3D" id="3.50.50.60">
    <property type="entry name" value="FAD/NAD(P)-binding domain"/>
    <property type="match status" value="1"/>
</dbReference>
<evidence type="ECO:0000313" key="2">
    <source>
        <dbReference type="EMBL" id="QDT19799.1"/>
    </source>
</evidence>
<accession>A0A517PK96</accession>
<feature type="domain" description="FAD-binding" evidence="1">
    <location>
        <begin position="17"/>
        <end position="318"/>
    </location>
</feature>
<dbReference type="InterPro" id="IPR036188">
    <property type="entry name" value="FAD/NAD-bd_sf"/>
</dbReference>
<evidence type="ECO:0000259" key="1">
    <source>
        <dbReference type="Pfam" id="PF01494"/>
    </source>
</evidence>
<name>A0A517PK96_9PLAN</name>
<keyword evidence="3" id="KW-1185">Reference proteome</keyword>
<dbReference type="SUPFAM" id="SSF51905">
    <property type="entry name" value="FAD/NAD(P)-binding domain"/>
    <property type="match status" value="1"/>
</dbReference>